<sequence length="125" mass="14083">MQSELDAMFGLDSVREKSLINRVSLCMQPDSKLVQPWFFLSRQIKGRERILSRISSLSKAKEEIEATDSRLLSDAVGLQALPDDFIIVKSWALHFLLSFRGDAEGDWSEATNKGTGWDSNVGYTK</sequence>
<dbReference type="EMBL" id="CAVNYO010000111">
    <property type="protein sequence ID" value="CAK5266946.1"/>
    <property type="molecule type" value="Genomic_DNA"/>
</dbReference>
<name>A0AAD2H0H4_9AGAR</name>
<comment type="caution">
    <text evidence="1">The sequence shown here is derived from an EMBL/GenBank/DDBJ whole genome shotgun (WGS) entry which is preliminary data.</text>
</comment>
<organism evidence="1 2">
    <name type="scientific">Mycena citricolor</name>
    <dbReference type="NCBI Taxonomy" id="2018698"/>
    <lineage>
        <taxon>Eukaryota</taxon>
        <taxon>Fungi</taxon>
        <taxon>Dikarya</taxon>
        <taxon>Basidiomycota</taxon>
        <taxon>Agaricomycotina</taxon>
        <taxon>Agaricomycetes</taxon>
        <taxon>Agaricomycetidae</taxon>
        <taxon>Agaricales</taxon>
        <taxon>Marasmiineae</taxon>
        <taxon>Mycenaceae</taxon>
        <taxon>Mycena</taxon>
    </lineage>
</organism>
<keyword evidence="2" id="KW-1185">Reference proteome</keyword>
<evidence type="ECO:0000313" key="2">
    <source>
        <dbReference type="Proteomes" id="UP001295794"/>
    </source>
</evidence>
<dbReference type="AlphaFoldDB" id="A0AAD2H0H4"/>
<protein>
    <submittedName>
        <fullName evidence="1">Uncharacterized protein</fullName>
    </submittedName>
</protein>
<dbReference type="Proteomes" id="UP001295794">
    <property type="component" value="Unassembled WGS sequence"/>
</dbReference>
<reference evidence="1" key="1">
    <citation type="submission" date="2023-11" db="EMBL/GenBank/DDBJ databases">
        <authorList>
            <person name="De Vega J J."/>
            <person name="De Vega J J."/>
        </authorList>
    </citation>
    <scope>NUCLEOTIDE SEQUENCE</scope>
</reference>
<proteinExistence type="predicted"/>
<accession>A0AAD2H0H4</accession>
<gene>
    <name evidence="1" type="ORF">MYCIT1_LOCUS8999</name>
</gene>
<evidence type="ECO:0000313" key="1">
    <source>
        <dbReference type="EMBL" id="CAK5266946.1"/>
    </source>
</evidence>